<proteinExistence type="predicted"/>
<dbReference type="EMBL" id="FNOK01000012">
    <property type="protein sequence ID" value="SDX52412.1"/>
    <property type="molecule type" value="Genomic_DNA"/>
</dbReference>
<feature type="region of interest" description="Disordered" evidence="1">
    <location>
        <begin position="36"/>
        <end position="55"/>
    </location>
</feature>
<dbReference type="AlphaFoldDB" id="A0A1H3CDY6"/>
<accession>A0A1H3CDY6</accession>
<dbReference type="CDD" id="cd00085">
    <property type="entry name" value="HNHc"/>
    <property type="match status" value="1"/>
</dbReference>
<gene>
    <name evidence="2" type="ORF">SAMN05216215_10121</name>
</gene>
<dbReference type="OrthoDB" id="3638239at2"/>
<dbReference type="Gene3D" id="1.10.30.50">
    <property type="match status" value="1"/>
</dbReference>
<organism evidence="2 3">
    <name type="scientific">Saccharopolyspora shandongensis</name>
    <dbReference type="NCBI Taxonomy" id="418495"/>
    <lineage>
        <taxon>Bacteria</taxon>
        <taxon>Bacillati</taxon>
        <taxon>Actinomycetota</taxon>
        <taxon>Actinomycetes</taxon>
        <taxon>Pseudonocardiales</taxon>
        <taxon>Pseudonocardiaceae</taxon>
        <taxon>Saccharopolyspora</taxon>
    </lineage>
</organism>
<feature type="non-terminal residue" evidence="2">
    <location>
        <position position="63"/>
    </location>
</feature>
<evidence type="ECO:0000313" key="3">
    <source>
        <dbReference type="Proteomes" id="UP000199529"/>
    </source>
</evidence>
<sequence length="63" mass="6885">MSKALTARTREIVTQRADRGGWPVCERCGTHRGANLHHRRPRQMGGSTDPATNTASNLLLLCG</sequence>
<protein>
    <recommendedName>
        <fullName evidence="4">HNH endonuclease</fullName>
    </recommendedName>
</protein>
<dbReference type="InterPro" id="IPR003615">
    <property type="entry name" value="HNH_nuc"/>
</dbReference>
<evidence type="ECO:0000256" key="1">
    <source>
        <dbReference type="SAM" id="MobiDB-lite"/>
    </source>
</evidence>
<name>A0A1H3CDY6_9PSEU</name>
<dbReference type="RefSeq" id="WP_143060950.1">
    <property type="nucleotide sequence ID" value="NZ_FNOK01000012.1"/>
</dbReference>
<dbReference type="STRING" id="418495.SAMN05216215_10121"/>
<evidence type="ECO:0008006" key="4">
    <source>
        <dbReference type="Google" id="ProtNLM"/>
    </source>
</evidence>
<feature type="compositionally biased region" description="Polar residues" evidence="1">
    <location>
        <begin position="45"/>
        <end position="55"/>
    </location>
</feature>
<dbReference type="Proteomes" id="UP000199529">
    <property type="component" value="Unassembled WGS sequence"/>
</dbReference>
<evidence type="ECO:0000313" key="2">
    <source>
        <dbReference type="EMBL" id="SDX52412.1"/>
    </source>
</evidence>
<keyword evidence="3" id="KW-1185">Reference proteome</keyword>
<reference evidence="3" key="1">
    <citation type="submission" date="2016-10" db="EMBL/GenBank/DDBJ databases">
        <authorList>
            <person name="Varghese N."/>
            <person name="Submissions S."/>
        </authorList>
    </citation>
    <scope>NUCLEOTIDE SEQUENCE [LARGE SCALE GENOMIC DNA]</scope>
    <source>
        <strain evidence="3">CGMCC 4.3530</strain>
    </source>
</reference>